<gene>
    <name evidence="3" type="ORF">BHAOGJBA_5559</name>
</gene>
<evidence type="ECO:0000259" key="2">
    <source>
        <dbReference type="PROSITE" id="PS50234"/>
    </source>
</evidence>
<sequence length="443" mass="47180">MVESRGCFDKRKLNIAFLSRGVRALVGRFARDGRASLAISAALMMGAILGLAGLSIDVTLLSTLRSRVQAAVDAATVTGSRNLLDYVAVNGFGSVGRYYPTIQTQTVNAIQANLQLEKNLSNIVIGLPSVIYNQNSGTVSAGVDATYNPIFMKLFGFKAMPIRASSTSTSKSLIKYFQIVFLVDVSQSMAVGGTVADIKKTKDSFGCTFACHQLGDDTLTKGRMRGIVFKMDYAKTAIANFLSQMQSISGSNASAFYSAAIYTFSDKLRTLIEPTSMLSDVTRAAAWLDVELLATAPYKSVIGHTNITAALSSLAQTLPKLGGDGSSSTSPQTILVLITDGAQDLIGSELWAGYSDGNWADSCAAFKAKNAIIYAINTYYYPYTDDGGYYNKFVSPFASQIQAAFPKCVSAPSNAILASDGPGITAAVNRLFQKITSSIRVSN</sequence>
<dbReference type="RefSeq" id="WP_082773032.1">
    <property type="nucleotide sequence ID" value="NZ_BPQO01000035.1"/>
</dbReference>
<dbReference type="Pfam" id="PF13519">
    <property type="entry name" value="VWA_2"/>
    <property type="match status" value="1"/>
</dbReference>
<reference evidence="3" key="1">
    <citation type="journal article" date="2016" name="Front. Microbiol.">
        <title>Genome Sequence of the Piezophilic, Mesophilic Sulfate-Reducing Bacterium Desulfovibrio indicus J2T.</title>
        <authorList>
            <person name="Cao J."/>
            <person name="Maignien L."/>
            <person name="Shao Z."/>
            <person name="Alain K."/>
            <person name="Jebbar M."/>
        </authorList>
    </citation>
    <scope>NUCLEOTIDE SEQUENCE</scope>
    <source>
        <strain evidence="3">DSM 16372</strain>
    </source>
</reference>
<proteinExistence type="predicted"/>
<keyword evidence="1" id="KW-1133">Transmembrane helix</keyword>
<dbReference type="Gene3D" id="3.40.50.410">
    <property type="entry name" value="von Willebrand factor, type A domain"/>
    <property type="match status" value="1"/>
</dbReference>
<evidence type="ECO:0000313" key="3">
    <source>
        <dbReference type="EMBL" id="GJD92006.1"/>
    </source>
</evidence>
<dbReference type="AlphaFoldDB" id="A0AAV4ZW04"/>
<feature type="domain" description="VWFA" evidence="2">
    <location>
        <begin position="178"/>
        <end position="435"/>
    </location>
</feature>
<keyword evidence="1" id="KW-0812">Transmembrane</keyword>
<comment type="caution">
    <text evidence="3">The sequence shown here is derived from an EMBL/GenBank/DDBJ whole genome shotgun (WGS) entry which is preliminary data.</text>
</comment>
<dbReference type="SUPFAM" id="SSF53300">
    <property type="entry name" value="vWA-like"/>
    <property type="match status" value="1"/>
</dbReference>
<keyword evidence="1" id="KW-0472">Membrane</keyword>
<dbReference type="Proteomes" id="UP001055247">
    <property type="component" value="Unassembled WGS sequence"/>
</dbReference>
<accession>A0AAV4ZW04</accession>
<organism evidence="3 4">
    <name type="scientific">Methylobacterium hispanicum</name>
    <dbReference type="NCBI Taxonomy" id="270350"/>
    <lineage>
        <taxon>Bacteria</taxon>
        <taxon>Pseudomonadati</taxon>
        <taxon>Pseudomonadota</taxon>
        <taxon>Alphaproteobacteria</taxon>
        <taxon>Hyphomicrobiales</taxon>
        <taxon>Methylobacteriaceae</taxon>
        <taxon>Methylobacterium</taxon>
    </lineage>
</organism>
<feature type="transmembrane region" description="Helical" evidence="1">
    <location>
        <begin position="37"/>
        <end position="56"/>
    </location>
</feature>
<evidence type="ECO:0000313" key="4">
    <source>
        <dbReference type="Proteomes" id="UP001055247"/>
    </source>
</evidence>
<dbReference type="PROSITE" id="PS50234">
    <property type="entry name" value="VWFA"/>
    <property type="match status" value="1"/>
</dbReference>
<reference evidence="3" key="2">
    <citation type="submission" date="2021-08" db="EMBL/GenBank/DDBJ databases">
        <authorList>
            <person name="Tani A."/>
            <person name="Ola A."/>
            <person name="Ogura Y."/>
            <person name="Katsura K."/>
            <person name="Hayashi T."/>
        </authorList>
    </citation>
    <scope>NUCLEOTIDE SEQUENCE</scope>
    <source>
        <strain evidence="3">DSM 16372</strain>
    </source>
</reference>
<dbReference type="InterPro" id="IPR002035">
    <property type="entry name" value="VWF_A"/>
</dbReference>
<name>A0AAV4ZW04_9HYPH</name>
<keyword evidence="4" id="KW-1185">Reference proteome</keyword>
<dbReference type="InterPro" id="IPR036465">
    <property type="entry name" value="vWFA_dom_sf"/>
</dbReference>
<dbReference type="EMBL" id="BPQO01000035">
    <property type="protein sequence ID" value="GJD92006.1"/>
    <property type="molecule type" value="Genomic_DNA"/>
</dbReference>
<protein>
    <recommendedName>
        <fullName evidence="2">VWFA domain-containing protein</fullName>
    </recommendedName>
</protein>
<evidence type="ECO:0000256" key="1">
    <source>
        <dbReference type="SAM" id="Phobius"/>
    </source>
</evidence>